<feature type="region of interest" description="Disordered" evidence="5">
    <location>
        <begin position="1"/>
        <end position="57"/>
    </location>
</feature>
<dbReference type="PANTHER" id="PTHR33823">
    <property type="entry name" value="RNA POLYMERASE-BINDING TRANSCRIPTION FACTOR DKSA-RELATED"/>
    <property type="match status" value="1"/>
</dbReference>
<dbReference type="PANTHER" id="PTHR33823:SF4">
    <property type="entry name" value="GENERAL STRESS PROTEIN 16O"/>
    <property type="match status" value="1"/>
</dbReference>
<evidence type="ECO:0000256" key="2">
    <source>
        <dbReference type="ARBA" id="ARBA00022771"/>
    </source>
</evidence>
<evidence type="ECO:0000256" key="4">
    <source>
        <dbReference type="PROSITE-ProRule" id="PRU00510"/>
    </source>
</evidence>
<dbReference type="Gene3D" id="1.20.120.910">
    <property type="entry name" value="DksA, coiled-coil domain"/>
    <property type="match status" value="1"/>
</dbReference>
<evidence type="ECO:0000256" key="3">
    <source>
        <dbReference type="ARBA" id="ARBA00022833"/>
    </source>
</evidence>
<feature type="zinc finger region" description="dksA C4-type" evidence="4">
    <location>
        <begin position="95"/>
        <end position="119"/>
    </location>
</feature>
<evidence type="ECO:0000259" key="6">
    <source>
        <dbReference type="Pfam" id="PF01258"/>
    </source>
</evidence>
<reference evidence="7 8" key="1">
    <citation type="journal article" date="2016" name="Nat. Commun.">
        <title>Thousands of microbial genomes shed light on interconnected biogeochemical processes in an aquifer system.</title>
        <authorList>
            <person name="Anantharaman K."/>
            <person name="Brown C.T."/>
            <person name="Hug L.A."/>
            <person name="Sharon I."/>
            <person name="Castelle C.J."/>
            <person name="Probst A.J."/>
            <person name="Thomas B.C."/>
            <person name="Singh A."/>
            <person name="Wilkins M.J."/>
            <person name="Karaoz U."/>
            <person name="Brodie E.L."/>
            <person name="Williams K.H."/>
            <person name="Hubbard S.S."/>
            <person name="Banfield J.F."/>
        </authorList>
    </citation>
    <scope>NUCLEOTIDE SEQUENCE [LARGE SCALE GENOMIC DNA]</scope>
</reference>
<keyword evidence="3" id="KW-0862">Zinc</keyword>
<dbReference type="GO" id="GO:0008270">
    <property type="term" value="F:zinc ion binding"/>
    <property type="evidence" value="ECO:0007669"/>
    <property type="project" value="UniProtKB-KW"/>
</dbReference>
<feature type="compositionally biased region" description="Basic and acidic residues" evidence="5">
    <location>
        <begin position="1"/>
        <end position="21"/>
    </location>
</feature>
<proteinExistence type="predicted"/>
<dbReference type="PROSITE" id="PS51128">
    <property type="entry name" value="ZF_DKSA_2"/>
    <property type="match status" value="1"/>
</dbReference>
<protein>
    <recommendedName>
        <fullName evidence="6">Zinc finger DksA/TraR C4-type domain-containing protein</fullName>
    </recommendedName>
</protein>
<keyword evidence="1" id="KW-0479">Metal-binding</keyword>
<dbReference type="Pfam" id="PF01258">
    <property type="entry name" value="zf-dskA_traR"/>
    <property type="match status" value="1"/>
</dbReference>
<dbReference type="SUPFAM" id="SSF57716">
    <property type="entry name" value="Glucocorticoid receptor-like (DNA-binding domain)"/>
    <property type="match status" value="1"/>
</dbReference>
<dbReference type="EMBL" id="MFKW01000026">
    <property type="protein sequence ID" value="OGG51509.1"/>
    <property type="molecule type" value="Genomic_DNA"/>
</dbReference>
<evidence type="ECO:0000313" key="7">
    <source>
        <dbReference type="EMBL" id="OGG51509.1"/>
    </source>
</evidence>
<comment type="caution">
    <text evidence="7">The sequence shown here is derived from an EMBL/GenBank/DDBJ whole genome shotgun (WGS) entry which is preliminary data.</text>
</comment>
<evidence type="ECO:0000313" key="8">
    <source>
        <dbReference type="Proteomes" id="UP000176445"/>
    </source>
</evidence>
<feature type="domain" description="Zinc finger DksA/TraR C4-type" evidence="6">
    <location>
        <begin position="90"/>
        <end position="117"/>
    </location>
</feature>
<keyword evidence="2" id="KW-0863">Zinc-finger</keyword>
<evidence type="ECO:0000256" key="1">
    <source>
        <dbReference type="ARBA" id="ARBA00022723"/>
    </source>
</evidence>
<dbReference type="InterPro" id="IPR000962">
    <property type="entry name" value="Znf_DskA_TraR"/>
</dbReference>
<dbReference type="InterPro" id="IPR037187">
    <property type="entry name" value="DnaK_N"/>
</dbReference>
<dbReference type="Proteomes" id="UP000176445">
    <property type="component" value="Unassembled WGS sequence"/>
</dbReference>
<dbReference type="SUPFAM" id="SSF109635">
    <property type="entry name" value="DnaK suppressor protein DksA, alpha-hairpin domain"/>
    <property type="match status" value="1"/>
</dbReference>
<sequence length="120" mass="13291">MKHITEEQLEELRGALGAERDSVEEELATYGRVQNDAGDWQGSTSVDGQEPDPNDAADQIEELAVNVPLVEELEKRHRDIVDALEKMEDGTYGICEGGEEEIPFDRLEANPAARTCVQHA</sequence>
<accession>A0A1F6CQQ7</accession>
<dbReference type="AlphaFoldDB" id="A0A1F6CQQ7"/>
<organism evidence="7 8">
    <name type="scientific">Candidatus Kaiserbacteria bacterium RIFCSPHIGHO2_01_FULL_54_36b</name>
    <dbReference type="NCBI Taxonomy" id="1798483"/>
    <lineage>
        <taxon>Bacteria</taxon>
        <taxon>Candidatus Kaiseribacteriota</taxon>
    </lineage>
</organism>
<name>A0A1F6CQQ7_9BACT</name>
<gene>
    <name evidence="7" type="ORF">A2704_04870</name>
</gene>
<evidence type="ECO:0000256" key="5">
    <source>
        <dbReference type="SAM" id="MobiDB-lite"/>
    </source>
</evidence>